<dbReference type="Proteomes" id="UP000023795">
    <property type="component" value="Unassembled WGS sequence"/>
</dbReference>
<evidence type="ECO:0000313" key="3">
    <source>
        <dbReference type="EMBL" id="ELA09134.1"/>
    </source>
</evidence>
<organism evidence="3 4">
    <name type="scientific">Moraxella macacae 0408225</name>
    <dbReference type="NCBI Taxonomy" id="1230338"/>
    <lineage>
        <taxon>Bacteria</taxon>
        <taxon>Pseudomonadati</taxon>
        <taxon>Pseudomonadota</taxon>
        <taxon>Gammaproteobacteria</taxon>
        <taxon>Moraxellales</taxon>
        <taxon>Moraxellaceae</taxon>
        <taxon>Moraxella</taxon>
    </lineage>
</organism>
<dbReference type="PATRIC" id="fig|1230338.3.peg.434"/>
<dbReference type="Gene3D" id="3.30.300.90">
    <property type="entry name" value="BolA-like"/>
    <property type="match status" value="1"/>
</dbReference>
<dbReference type="InterPro" id="IPR050961">
    <property type="entry name" value="BolA/IbaG_stress_morph_reg"/>
</dbReference>
<name>L2F7V4_9GAMM</name>
<proteinExistence type="inferred from homology"/>
<dbReference type="Pfam" id="PF01722">
    <property type="entry name" value="BolA"/>
    <property type="match status" value="1"/>
</dbReference>
<dbReference type="eggNOG" id="COG0271">
    <property type="taxonomic scope" value="Bacteria"/>
</dbReference>
<dbReference type="STRING" id="1230338.MOMA_01965"/>
<dbReference type="AlphaFoldDB" id="L2F7V4"/>
<dbReference type="InterPro" id="IPR036065">
    <property type="entry name" value="BolA-like_sf"/>
</dbReference>
<dbReference type="PANTHER" id="PTHR46229:SF2">
    <property type="entry name" value="BOLA-LIKE PROTEIN 1"/>
    <property type="match status" value="1"/>
</dbReference>
<dbReference type="PIRSF" id="PIRSF003113">
    <property type="entry name" value="BolA"/>
    <property type="match status" value="1"/>
</dbReference>
<comment type="caution">
    <text evidence="3">The sequence shown here is derived from an EMBL/GenBank/DDBJ whole genome shotgun (WGS) entry which is preliminary data.</text>
</comment>
<evidence type="ECO:0000256" key="2">
    <source>
        <dbReference type="RuleBase" id="RU003860"/>
    </source>
</evidence>
<dbReference type="EMBL" id="ANIN01000001">
    <property type="protein sequence ID" value="ELA09134.1"/>
    <property type="molecule type" value="Genomic_DNA"/>
</dbReference>
<accession>L2F7V4</accession>
<dbReference type="OrthoDB" id="9801469at2"/>
<dbReference type="PANTHER" id="PTHR46229">
    <property type="entry name" value="BOLA TRANSCRIPTION REGULATOR"/>
    <property type="match status" value="1"/>
</dbReference>
<dbReference type="InterPro" id="IPR002634">
    <property type="entry name" value="BolA"/>
</dbReference>
<gene>
    <name evidence="3" type="ORF">MOMA_01965</name>
</gene>
<evidence type="ECO:0000313" key="4">
    <source>
        <dbReference type="Proteomes" id="UP000023795"/>
    </source>
</evidence>
<reference evidence="3 4" key="1">
    <citation type="journal article" date="2013" name="Genome Announc.">
        <title>Genome Sequence of Moraxella macacae 0408225, a Novel Bacterial Species Isolated from a Cynomolgus Macaque with Epistaxis.</title>
        <authorList>
            <person name="Ladner J.T."/>
            <person name="Whitehouse C.A."/>
            <person name="Koroleva G.I."/>
            <person name="Palacios G.F."/>
        </authorList>
    </citation>
    <scope>NUCLEOTIDE SEQUENCE [LARGE SCALE GENOMIC DNA]</scope>
    <source>
        <strain evidence="3 4">0408225</strain>
    </source>
</reference>
<dbReference type="RefSeq" id="WP_009766954.1">
    <property type="nucleotide sequence ID" value="NZ_ANIN01000001.1"/>
</dbReference>
<comment type="similarity">
    <text evidence="1 2">Belongs to the BolA/IbaG family.</text>
</comment>
<dbReference type="SUPFAM" id="SSF82657">
    <property type="entry name" value="BolA-like"/>
    <property type="match status" value="1"/>
</dbReference>
<sequence>MSTTPIADALTQSIQVLNPTFVELKNESMNHANYFAGKESHFKLIIVSDAFANQRLVKRHQLVYDAVNNLLSQGGGKIHALAIHAYTPIEWQETAQAPKSPACAGHNKGGA</sequence>
<protein>
    <submittedName>
        <fullName evidence="3">Transcriptional regulator BolA</fullName>
    </submittedName>
</protein>
<keyword evidence="4" id="KW-1185">Reference proteome</keyword>
<evidence type="ECO:0000256" key="1">
    <source>
        <dbReference type="ARBA" id="ARBA00005578"/>
    </source>
</evidence>